<sequence length="127" mass="14612">KVYTSTLSRLVVHSPDLTKRRAHDYSLSFTNRRPALEESRIQNWQESAFKGSLTSHRCCPGLRSPASGLVGHDFVSDRMCINTRSLQNPLWRPGQPRISISYRDSTPSRMLRSFRFVAFIIRYPVSV</sequence>
<name>C7DK32_9APHY</name>
<feature type="non-terminal residue" evidence="1">
    <location>
        <position position="127"/>
    </location>
</feature>
<evidence type="ECO:0000313" key="1">
    <source>
        <dbReference type="EMBL" id="ACT52886.1"/>
    </source>
</evidence>
<dbReference type="AlphaFoldDB" id="C7DK32"/>
<reference evidence="1" key="1">
    <citation type="submission" date="2009-05" db="EMBL/GenBank/DDBJ databases">
        <title>Characterization of Differentially Expressed Genes Related to Laccase Biosynthesis of White-Rot Fungus TR16.</title>
        <authorList>
            <person name="Chen Q.-T."/>
            <person name="Guo L.-Q."/>
            <person name="Lin J.-F."/>
        </authorList>
    </citation>
    <scope>NUCLEOTIDE SEQUENCE</scope>
    <source>
        <strain evidence="1">TR16</strain>
    </source>
</reference>
<organism evidence="1">
    <name type="scientific">Polyporus grammocephalus</name>
    <dbReference type="NCBI Taxonomy" id="196234"/>
    <lineage>
        <taxon>Eukaryota</taxon>
        <taxon>Fungi</taxon>
        <taxon>Dikarya</taxon>
        <taxon>Basidiomycota</taxon>
        <taxon>Agaricomycotina</taxon>
        <taxon>Agaricomycetes</taxon>
        <taxon>Polyporales</taxon>
        <taxon>Polyporaceae</taxon>
        <taxon>Polyporus</taxon>
    </lineage>
</organism>
<feature type="non-terminal residue" evidence="1">
    <location>
        <position position="1"/>
    </location>
</feature>
<proteinExistence type="evidence at transcript level"/>
<accession>C7DK32</accession>
<dbReference type="EMBL" id="GQ141683">
    <property type="protein sequence ID" value="ACT52886.1"/>
    <property type="molecule type" value="mRNA"/>
</dbReference>
<protein>
    <submittedName>
        <fullName evidence="1">DNA-3-methyladenine glycosylase</fullName>
    </submittedName>
</protein>